<name>A0AAF0EYK4_9BASI</name>
<feature type="domain" description="Cytosol aminopeptidase" evidence="6">
    <location>
        <begin position="369"/>
        <end position="376"/>
    </location>
</feature>
<dbReference type="PANTHER" id="PTHR11963:SF23">
    <property type="entry name" value="CYTOSOL AMINOPEPTIDASE"/>
    <property type="match status" value="1"/>
</dbReference>
<keyword evidence="3" id="KW-0645">Protease</keyword>
<sequence length="536" mass="56771">MAPVFGKVVAIGAQGTPEALQSDAQTAQQVSSQWKASGASADKANEFRLLFPESGPVAALAIGKQNGAPTTAPDALPSESDFLRDERLERSRLAAGKGVRAIRDLRGGVVEPFSVGVDSFSSPHAAATGANLGLWSVNHLKTRGALAAHGKETELQGGRHVTAVPIDGAETDAEKKKLVDADDELKNTGTPLSWWTGEVYARAQNWARELQELPSNIITPTAFAERVSATFKNIPNTQVIVRDEDWARSENMNLFLSVAHGSDEPLRFVEVHYRGAPDADAQPLAIVGKGITFDTGGISIKPGAGMDLMRADMGGAAVAVSTVRAIAELGLPINVVAVTPLTENMPSGHATKPGDIFVARNGLTVQVDNTDAEGRLILADAISYASDTFKPHTLLDVATLTGAAVIALGDVYSAVFTENDALWKELKRAGEAEHDLHWRMPLTDSYLAQISKTNADLVNTGGRPGGSCTAAIFLKQFVHGLEDRAAGAAPTVRYAHIDIAGSMEAAVNTINDYQSKGLTGRPVRALVEFARRLSYA</sequence>
<evidence type="ECO:0000256" key="3">
    <source>
        <dbReference type="ARBA" id="ARBA00022670"/>
    </source>
</evidence>
<feature type="compositionally biased region" description="Polar residues" evidence="5">
    <location>
        <begin position="22"/>
        <end position="35"/>
    </location>
</feature>
<dbReference type="GO" id="GO:0006508">
    <property type="term" value="P:proteolysis"/>
    <property type="evidence" value="ECO:0007669"/>
    <property type="project" value="UniProtKB-KW"/>
</dbReference>
<organism evidence="7 8">
    <name type="scientific">Malassezia cuniculi</name>
    <dbReference type="NCBI Taxonomy" id="948313"/>
    <lineage>
        <taxon>Eukaryota</taxon>
        <taxon>Fungi</taxon>
        <taxon>Dikarya</taxon>
        <taxon>Basidiomycota</taxon>
        <taxon>Ustilaginomycotina</taxon>
        <taxon>Malasseziomycetes</taxon>
        <taxon>Malasseziales</taxon>
        <taxon>Malasseziaceae</taxon>
        <taxon>Malassezia</taxon>
    </lineage>
</organism>
<dbReference type="PANTHER" id="PTHR11963">
    <property type="entry name" value="LEUCINE AMINOPEPTIDASE-RELATED"/>
    <property type="match status" value="1"/>
</dbReference>
<proteinExistence type="inferred from homology"/>
<dbReference type="Gene3D" id="3.40.220.10">
    <property type="entry name" value="Leucine Aminopeptidase, subunit E, domain 1"/>
    <property type="match status" value="1"/>
</dbReference>
<dbReference type="GO" id="GO:0005737">
    <property type="term" value="C:cytoplasm"/>
    <property type="evidence" value="ECO:0007669"/>
    <property type="project" value="InterPro"/>
</dbReference>
<dbReference type="InterPro" id="IPR043472">
    <property type="entry name" value="Macro_dom-like"/>
</dbReference>
<dbReference type="InterPro" id="IPR000819">
    <property type="entry name" value="Peptidase_M17_C"/>
</dbReference>
<dbReference type="PROSITE" id="PS00631">
    <property type="entry name" value="CYTOSOL_AP"/>
    <property type="match status" value="1"/>
</dbReference>
<feature type="region of interest" description="Disordered" evidence="5">
    <location>
        <begin position="18"/>
        <end position="37"/>
    </location>
</feature>
<dbReference type="GO" id="GO:0030145">
    <property type="term" value="F:manganese ion binding"/>
    <property type="evidence" value="ECO:0007669"/>
    <property type="project" value="InterPro"/>
</dbReference>
<dbReference type="InterPro" id="IPR011356">
    <property type="entry name" value="Leucine_aapep/pepB"/>
</dbReference>
<evidence type="ECO:0000256" key="5">
    <source>
        <dbReference type="SAM" id="MobiDB-lite"/>
    </source>
</evidence>
<gene>
    <name evidence="7" type="ORF">MCUN1_001895</name>
</gene>
<dbReference type="EMBL" id="CP119878">
    <property type="protein sequence ID" value="WFD35047.1"/>
    <property type="molecule type" value="Genomic_DNA"/>
</dbReference>
<evidence type="ECO:0000256" key="4">
    <source>
        <dbReference type="ARBA" id="ARBA00022801"/>
    </source>
</evidence>
<evidence type="ECO:0000256" key="1">
    <source>
        <dbReference type="ARBA" id="ARBA00009528"/>
    </source>
</evidence>
<comment type="similarity">
    <text evidence="1">Belongs to the peptidase M17 family.</text>
</comment>
<dbReference type="SUPFAM" id="SSF53187">
    <property type="entry name" value="Zn-dependent exopeptidases"/>
    <property type="match status" value="1"/>
</dbReference>
<dbReference type="GO" id="GO:0070006">
    <property type="term" value="F:metalloaminopeptidase activity"/>
    <property type="evidence" value="ECO:0007669"/>
    <property type="project" value="InterPro"/>
</dbReference>
<dbReference type="Pfam" id="PF00883">
    <property type="entry name" value="Peptidase_M17"/>
    <property type="match status" value="1"/>
</dbReference>
<evidence type="ECO:0000313" key="8">
    <source>
        <dbReference type="Proteomes" id="UP001219933"/>
    </source>
</evidence>
<dbReference type="Proteomes" id="UP001219933">
    <property type="component" value="Chromosome 2"/>
</dbReference>
<keyword evidence="8" id="KW-1185">Reference proteome</keyword>
<dbReference type="AlphaFoldDB" id="A0AAF0EYK4"/>
<evidence type="ECO:0000313" key="7">
    <source>
        <dbReference type="EMBL" id="WFD35047.1"/>
    </source>
</evidence>
<dbReference type="SUPFAM" id="SSF52949">
    <property type="entry name" value="Macro domain-like"/>
    <property type="match status" value="1"/>
</dbReference>
<keyword evidence="2" id="KW-0031">Aminopeptidase</keyword>
<dbReference type="Gene3D" id="3.40.630.10">
    <property type="entry name" value="Zn peptidases"/>
    <property type="match status" value="1"/>
</dbReference>
<evidence type="ECO:0000256" key="2">
    <source>
        <dbReference type="ARBA" id="ARBA00022438"/>
    </source>
</evidence>
<evidence type="ECO:0000259" key="6">
    <source>
        <dbReference type="PROSITE" id="PS00631"/>
    </source>
</evidence>
<keyword evidence="4" id="KW-0378">Hydrolase</keyword>
<protein>
    <recommendedName>
        <fullName evidence="6">Cytosol aminopeptidase domain-containing protein</fullName>
    </recommendedName>
</protein>
<dbReference type="PRINTS" id="PR00481">
    <property type="entry name" value="LAMNOPPTDASE"/>
</dbReference>
<accession>A0AAF0EYK4</accession>
<reference evidence="7" key="1">
    <citation type="submission" date="2023-03" db="EMBL/GenBank/DDBJ databases">
        <title>Mating type loci evolution in Malassezia.</title>
        <authorList>
            <person name="Coelho M.A."/>
        </authorList>
    </citation>
    <scope>NUCLEOTIDE SEQUENCE</scope>
    <source>
        <strain evidence="7">CBS 11721</strain>
    </source>
</reference>
<dbReference type="CDD" id="cd00433">
    <property type="entry name" value="Peptidase_M17"/>
    <property type="match status" value="1"/>
</dbReference>